<dbReference type="InterPro" id="IPR050570">
    <property type="entry name" value="Cell_wall_metabolism_enzyme"/>
</dbReference>
<sequence>MQKELATKQQNGNWLGVVLGLALVANVLAAWQTDDRIKAFAVEIDGKQVAVVEERQQADRLIKQLIKERQLRGEASHQPVIVYEPVKARKEELTAADRLQRILQEQLLPIRAAYGIEINGRVEVVLPTREEAEKVLTLLQQQANGGMKGTVVSSQIKEKIAVVKTVAASGELVTAPEAARILLQGRTEIKEYTVKEGDSLWLIARRYDLRVKDIRALNPEITGEFVDVGQVIKLAKVEPLVHIETRLRTQIVENIPAPVKVEMKRTLRRGVEKVVQEGKPGKQVKQVETVFINGVPVGQKLVASRIVENPRPRVIYKGGRGGSYMIASRGNVGSDLLWPTRGPISSPYGERWGRMHTGIDIDGSTGNPVYAAEDGVVIQAGWYAEYGKFIAIRHDNGLVTRYGHLSSIDVTEGQRVSRGEYIGAVGSTGRSTGSHLHFEVLKNGDFQNPLAYLR</sequence>
<dbReference type="InterPro" id="IPR016047">
    <property type="entry name" value="M23ase_b-sheet_dom"/>
</dbReference>
<dbReference type="InterPro" id="IPR036779">
    <property type="entry name" value="LysM_dom_sf"/>
</dbReference>
<dbReference type="Pfam" id="PF01551">
    <property type="entry name" value="Peptidase_M23"/>
    <property type="match status" value="1"/>
</dbReference>
<accession>A0A1T4PMG2</accession>
<dbReference type="Pfam" id="PF01476">
    <property type="entry name" value="LysM"/>
    <property type="match status" value="1"/>
</dbReference>
<dbReference type="SMART" id="SM01208">
    <property type="entry name" value="G5"/>
    <property type="match status" value="1"/>
</dbReference>
<feature type="transmembrane region" description="Helical" evidence="2">
    <location>
        <begin position="12"/>
        <end position="31"/>
    </location>
</feature>
<dbReference type="PROSITE" id="PS51109">
    <property type="entry name" value="G5"/>
    <property type="match status" value="1"/>
</dbReference>
<reference evidence="6" key="1">
    <citation type="submission" date="2017-02" db="EMBL/GenBank/DDBJ databases">
        <authorList>
            <person name="Varghese N."/>
            <person name="Submissions S."/>
        </authorList>
    </citation>
    <scope>NUCLEOTIDE SEQUENCE [LARGE SCALE GENOMIC DNA]</scope>
    <source>
        <strain evidence="6">DSM 16521</strain>
    </source>
</reference>
<name>A0A1T4PMG2_9FIRM</name>
<proteinExistence type="predicted"/>
<keyword evidence="5" id="KW-0378">Hydrolase</keyword>
<evidence type="ECO:0000313" key="5">
    <source>
        <dbReference type="EMBL" id="SJZ92755.1"/>
    </source>
</evidence>
<dbReference type="CDD" id="cd12797">
    <property type="entry name" value="M23_peptidase"/>
    <property type="match status" value="1"/>
</dbReference>
<keyword evidence="2" id="KW-1133">Transmembrane helix</keyword>
<feature type="domain" description="LysM" evidence="4">
    <location>
        <begin position="190"/>
        <end position="234"/>
    </location>
</feature>
<dbReference type="GO" id="GO:0004222">
    <property type="term" value="F:metalloendopeptidase activity"/>
    <property type="evidence" value="ECO:0007669"/>
    <property type="project" value="TreeGrafter"/>
</dbReference>
<keyword evidence="1" id="KW-0732">Signal</keyword>
<evidence type="ECO:0000313" key="6">
    <source>
        <dbReference type="Proteomes" id="UP000189933"/>
    </source>
</evidence>
<dbReference type="Gene3D" id="2.70.70.10">
    <property type="entry name" value="Glucose Permease (Domain IIA)"/>
    <property type="match status" value="1"/>
</dbReference>
<dbReference type="PANTHER" id="PTHR21666">
    <property type="entry name" value="PEPTIDASE-RELATED"/>
    <property type="match status" value="1"/>
</dbReference>
<dbReference type="InterPro" id="IPR011055">
    <property type="entry name" value="Dup_hybrid_motif"/>
</dbReference>
<evidence type="ECO:0000259" key="4">
    <source>
        <dbReference type="PROSITE" id="PS51782"/>
    </source>
</evidence>
<evidence type="ECO:0000256" key="2">
    <source>
        <dbReference type="SAM" id="Phobius"/>
    </source>
</evidence>
<organism evidence="5 6">
    <name type="scientific">Carboxydocella sporoproducens DSM 16521</name>
    <dbReference type="NCBI Taxonomy" id="1121270"/>
    <lineage>
        <taxon>Bacteria</taxon>
        <taxon>Bacillati</taxon>
        <taxon>Bacillota</taxon>
        <taxon>Clostridia</taxon>
        <taxon>Eubacteriales</taxon>
        <taxon>Clostridiales Family XVI. Incertae Sedis</taxon>
        <taxon>Carboxydocella</taxon>
    </lineage>
</organism>
<keyword evidence="2" id="KW-0472">Membrane</keyword>
<keyword evidence="6" id="KW-1185">Reference proteome</keyword>
<dbReference type="EMBL" id="FUXM01000012">
    <property type="protein sequence ID" value="SJZ92755.1"/>
    <property type="molecule type" value="Genomic_DNA"/>
</dbReference>
<gene>
    <name evidence="5" type="ORF">SAMN02745885_01349</name>
</gene>
<dbReference type="Pfam" id="PF07501">
    <property type="entry name" value="G5"/>
    <property type="match status" value="1"/>
</dbReference>
<dbReference type="SUPFAM" id="SSF51261">
    <property type="entry name" value="Duplicated hybrid motif"/>
    <property type="match status" value="1"/>
</dbReference>
<dbReference type="OrthoDB" id="9809488at2"/>
<protein>
    <submittedName>
        <fullName evidence="5">Murein DD-endopeptidase MepM and murein hydrolase activator NlpD, contain LysM domain</fullName>
    </submittedName>
</protein>
<keyword evidence="2" id="KW-0812">Transmembrane</keyword>
<dbReference type="Gene3D" id="2.20.230.10">
    <property type="entry name" value="Resuscitation-promoting factor rpfb"/>
    <property type="match status" value="1"/>
</dbReference>
<feature type="domain" description="G5" evidence="3">
    <location>
        <begin position="240"/>
        <end position="321"/>
    </location>
</feature>
<dbReference type="Proteomes" id="UP000189933">
    <property type="component" value="Unassembled WGS sequence"/>
</dbReference>
<dbReference type="Gene3D" id="3.10.350.10">
    <property type="entry name" value="LysM domain"/>
    <property type="match status" value="1"/>
</dbReference>
<dbReference type="CDD" id="cd00118">
    <property type="entry name" value="LysM"/>
    <property type="match status" value="1"/>
</dbReference>
<dbReference type="PROSITE" id="PS51782">
    <property type="entry name" value="LYSM"/>
    <property type="match status" value="1"/>
</dbReference>
<dbReference type="SUPFAM" id="SSF54106">
    <property type="entry name" value="LysM domain"/>
    <property type="match status" value="1"/>
</dbReference>
<evidence type="ECO:0000256" key="1">
    <source>
        <dbReference type="ARBA" id="ARBA00022729"/>
    </source>
</evidence>
<evidence type="ECO:0000259" key="3">
    <source>
        <dbReference type="PROSITE" id="PS51109"/>
    </source>
</evidence>
<dbReference type="AlphaFoldDB" id="A0A1T4PMG2"/>
<dbReference type="PANTHER" id="PTHR21666:SF270">
    <property type="entry name" value="MUREIN HYDROLASE ACTIVATOR ENVC"/>
    <property type="match status" value="1"/>
</dbReference>
<dbReference type="InterPro" id="IPR011098">
    <property type="entry name" value="G5_dom"/>
</dbReference>
<dbReference type="InterPro" id="IPR018392">
    <property type="entry name" value="LysM"/>
</dbReference>
<dbReference type="RefSeq" id="WP_078665427.1">
    <property type="nucleotide sequence ID" value="NZ_FUXM01000012.1"/>
</dbReference>
<dbReference type="SMART" id="SM00257">
    <property type="entry name" value="LysM"/>
    <property type="match status" value="1"/>
</dbReference>